<sequence>MDTSLFGCGDDTYYVFESTEGLYTFAHFKCRPNVGIFE</sequence>
<dbReference type="EMBL" id="MN739080">
    <property type="protein sequence ID" value="QHS87314.1"/>
    <property type="molecule type" value="Genomic_DNA"/>
</dbReference>
<evidence type="ECO:0000313" key="1">
    <source>
        <dbReference type="EMBL" id="QHS87314.1"/>
    </source>
</evidence>
<accession>A0A6C0B644</accession>
<dbReference type="AlphaFoldDB" id="A0A6C0B644"/>
<name>A0A6C0B644_9ZZZZ</name>
<proteinExistence type="predicted"/>
<protein>
    <submittedName>
        <fullName evidence="1">Uncharacterized protein</fullName>
    </submittedName>
</protein>
<reference evidence="1" key="1">
    <citation type="journal article" date="2020" name="Nature">
        <title>Giant virus diversity and host interactions through global metagenomics.</title>
        <authorList>
            <person name="Schulz F."/>
            <person name="Roux S."/>
            <person name="Paez-Espino D."/>
            <person name="Jungbluth S."/>
            <person name="Walsh D.A."/>
            <person name="Denef V.J."/>
            <person name="McMahon K.D."/>
            <person name="Konstantinidis K.T."/>
            <person name="Eloe-Fadrosh E.A."/>
            <person name="Kyrpides N.C."/>
            <person name="Woyke T."/>
        </authorList>
    </citation>
    <scope>NUCLEOTIDE SEQUENCE</scope>
    <source>
        <strain evidence="1">GVMAG-M-3300010157-4</strain>
    </source>
</reference>
<organism evidence="1">
    <name type="scientific">viral metagenome</name>
    <dbReference type="NCBI Taxonomy" id="1070528"/>
    <lineage>
        <taxon>unclassified sequences</taxon>
        <taxon>metagenomes</taxon>
        <taxon>organismal metagenomes</taxon>
    </lineage>
</organism>